<proteinExistence type="predicted"/>
<reference evidence="2 3" key="1">
    <citation type="submission" date="2015-11" db="EMBL/GenBank/DDBJ databases">
        <title>Genomic analysis of 38 Legionella species identifies large and diverse effector repertoires.</title>
        <authorList>
            <person name="Burstein D."/>
            <person name="Amaro F."/>
            <person name="Zusman T."/>
            <person name="Lifshitz Z."/>
            <person name="Cohen O."/>
            <person name="Gilbert J.A."/>
            <person name="Pupko T."/>
            <person name="Shuman H.A."/>
            <person name="Segal G."/>
        </authorList>
    </citation>
    <scope>NUCLEOTIDE SEQUENCE [LARGE SCALE GENOMIC DNA]</scope>
    <source>
        <strain evidence="2 3">ATCC 49506</strain>
    </source>
</reference>
<keyword evidence="3" id="KW-1185">Reference proteome</keyword>
<evidence type="ECO:0000313" key="3">
    <source>
        <dbReference type="Proteomes" id="UP000054725"/>
    </source>
</evidence>
<feature type="domain" description="Rhodanese" evidence="1">
    <location>
        <begin position="20"/>
        <end position="110"/>
    </location>
</feature>
<dbReference type="InterPro" id="IPR036873">
    <property type="entry name" value="Rhodanese-like_dom_sf"/>
</dbReference>
<dbReference type="EMBL" id="LNYO01000024">
    <property type="protein sequence ID" value="KTD32953.1"/>
    <property type="molecule type" value="Genomic_DNA"/>
</dbReference>
<dbReference type="InterPro" id="IPR050229">
    <property type="entry name" value="GlpE_sulfurtransferase"/>
</dbReference>
<gene>
    <name evidence="2" type="ORF">Lnau_2601</name>
</gene>
<dbReference type="GO" id="GO:0004792">
    <property type="term" value="F:thiosulfate-cyanide sulfurtransferase activity"/>
    <property type="evidence" value="ECO:0007669"/>
    <property type="project" value="UniProtKB-EC"/>
</dbReference>
<dbReference type="OrthoDB" id="9791096at2"/>
<dbReference type="InterPro" id="IPR001763">
    <property type="entry name" value="Rhodanese-like_dom"/>
</dbReference>
<evidence type="ECO:0000259" key="1">
    <source>
        <dbReference type="PROSITE" id="PS50206"/>
    </source>
</evidence>
<dbReference type="EC" id="2.8.1.1" evidence="2"/>
<dbReference type="Pfam" id="PF00581">
    <property type="entry name" value="Rhodanese"/>
    <property type="match status" value="1"/>
</dbReference>
<dbReference type="PROSITE" id="PS50206">
    <property type="entry name" value="RHODANESE_3"/>
    <property type="match status" value="1"/>
</dbReference>
<sequence length="110" mass="12476">MIEPKINTIDVHELKKRLDTNPNLCLIDVRELHEWQSLHIPGALHIPKDELAAKIEALIPEREKPIYLHCKAGVRSLYAANCLLNMGYQELYSIDGGIAEWAMVGYPVES</sequence>
<dbReference type="RefSeq" id="WP_058505585.1">
    <property type="nucleotide sequence ID" value="NZ_CAAAIF010000007.1"/>
</dbReference>
<keyword evidence="2" id="KW-0808">Transferase</keyword>
<dbReference type="PATRIC" id="fig|45070.6.peg.2744"/>
<dbReference type="SUPFAM" id="SSF52821">
    <property type="entry name" value="Rhodanese/Cell cycle control phosphatase"/>
    <property type="match status" value="1"/>
</dbReference>
<dbReference type="AlphaFoldDB" id="A0A0W0WKU9"/>
<comment type="caution">
    <text evidence="2">The sequence shown here is derived from an EMBL/GenBank/DDBJ whole genome shotgun (WGS) entry which is preliminary data.</text>
</comment>
<dbReference type="PANTHER" id="PTHR43031">
    <property type="entry name" value="FAD-DEPENDENT OXIDOREDUCTASE"/>
    <property type="match status" value="1"/>
</dbReference>
<dbReference type="SMART" id="SM00450">
    <property type="entry name" value="RHOD"/>
    <property type="match status" value="1"/>
</dbReference>
<name>A0A0W0WKU9_9GAMM</name>
<protein>
    <submittedName>
        <fullName evidence="2">Rhodanese domain protein</fullName>
        <ecNumber evidence="2">2.8.1.1</ecNumber>
    </submittedName>
</protein>
<dbReference type="Gene3D" id="3.40.250.10">
    <property type="entry name" value="Rhodanese-like domain"/>
    <property type="match status" value="1"/>
</dbReference>
<dbReference type="Proteomes" id="UP000054725">
    <property type="component" value="Unassembled WGS sequence"/>
</dbReference>
<dbReference type="PANTHER" id="PTHR43031:SF1">
    <property type="entry name" value="PYRIDINE NUCLEOTIDE-DISULPHIDE OXIDOREDUCTASE"/>
    <property type="match status" value="1"/>
</dbReference>
<organism evidence="2 3">
    <name type="scientific">Legionella nautarum</name>
    <dbReference type="NCBI Taxonomy" id="45070"/>
    <lineage>
        <taxon>Bacteria</taxon>
        <taxon>Pseudomonadati</taxon>
        <taxon>Pseudomonadota</taxon>
        <taxon>Gammaproteobacteria</taxon>
        <taxon>Legionellales</taxon>
        <taxon>Legionellaceae</taxon>
        <taxon>Legionella</taxon>
    </lineage>
</organism>
<accession>A0A0W0WKU9</accession>
<dbReference type="CDD" id="cd00158">
    <property type="entry name" value="RHOD"/>
    <property type="match status" value="1"/>
</dbReference>
<dbReference type="STRING" id="45070.Lnau_2601"/>
<evidence type="ECO:0000313" key="2">
    <source>
        <dbReference type="EMBL" id="KTD32953.1"/>
    </source>
</evidence>